<evidence type="ECO:0008006" key="3">
    <source>
        <dbReference type="Google" id="ProtNLM"/>
    </source>
</evidence>
<proteinExistence type="predicted"/>
<dbReference type="PANTHER" id="PTHR10366:SF564">
    <property type="entry name" value="STEROL-4-ALPHA-CARBOXYLATE 3-DEHYDROGENASE, DECARBOXYLATING"/>
    <property type="match status" value="1"/>
</dbReference>
<dbReference type="EMBL" id="BART01023930">
    <property type="protein sequence ID" value="GAG98494.1"/>
    <property type="molecule type" value="Genomic_DNA"/>
</dbReference>
<accession>X1BS06</accession>
<keyword evidence="1" id="KW-0560">Oxidoreductase</keyword>
<sequence>AWEIVGKQDRWDLLTINPGWILGPSLSKRNDSTSIRIMIEFADGTYKRGVAELWHGIVDVRDAAAAHIKAGYTPEASGRHILVSEEATLLDIGNILRKHFGDDYPFPKTQAPKLMFWLIAPLFGFTRKFASKNAGVKIKFDNSYSKADLKLEYIPLEQTVKAHFQQILDDGLLE</sequence>
<dbReference type="SUPFAM" id="SSF51735">
    <property type="entry name" value="NAD(P)-binding Rossmann-fold domains"/>
    <property type="match status" value="1"/>
</dbReference>
<dbReference type="GO" id="GO:0016616">
    <property type="term" value="F:oxidoreductase activity, acting on the CH-OH group of donors, NAD or NADP as acceptor"/>
    <property type="evidence" value="ECO:0007669"/>
    <property type="project" value="TreeGrafter"/>
</dbReference>
<dbReference type="PANTHER" id="PTHR10366">
    <property type="entry name" value="NAD DEPENDENT EPIMERASE/DEHYDRATASE"/>
    <property type="match status" value="1"/>
</dbReference>
<feature type="non-terminal residue" evidence="2">
    <location>
        <position position="1"/>
    </location>
</feature>
<gene>
    <name evidence="2" type="ORF">S01H4_43385</name>
</gene>
<reference evidence="2" key="1">
    <citation type="journal article" date="2014" name="Front. Microbiol.">
        <title>High frequency of phylogenetically diverse reductive dehalogenase-homologous genes in deep subseafloor sedimentary metagenomes.</title>
        <authorList>
            <person name="Kawai M."/>
            <person name="Futagami T."/>
            <person name="Toyoda A."/>
            <person name="Takaki Y."/>
            <person name="Nishi S."/>
            <person name="Hori S."/>
            <person name="Arai W."/>
            <person name="Tsubouchi T."/>
            <person name="Morono Y."/>
            <person name="Uchiyama I."/>
            <person name="Ito T."/>
            <person name="Fujiyama A."/>
            <person name="Inagaki F."/>
            <person name="Takami H."/>
        </authorList>
    </citation>
    <scope>NUCLEOTIDE SEQUENCE</scope>
    <source>
        <strain evidence="2">Expedition CK06-06</strain>
    </source>
</reference>
<protein>
    <recommendedName>
        <fullName evidence="3">NAD-dependent epimerase/dehydratase domain-containing protein</fullName>
    </recommendedName>
</protein>
<dbReference type="InterPro" id="IPR036291">
    <property type="entry name" value="NAD(P)-bd_dom_sf"/>
</dbReference>
<evidence type="ECO:0000256" key="1">
    <source>
        <dbReference type="ARBA" id="ARBA00023002"/>
    </source>
</evidence>
<comment type="caution">
    <text evidence="2">The sequence shown here is derived from an EMBL/GenBank/DDBJ whole genome shotgun (WGS) entry which is preliminary data.</text>
</comment>
<dbReference type="InterPro" id="IPR050425">
    <property type="entry name" value="NAD(P)_dehydrat-like"/>
</dbReference>
<organism evidence="2">
    <name type="scientific">marine sediment metagenome</name>
    <dbReference type="NCBI Taxonomy" id="412755"/>
    <lineage>
        <taxon>unclassified sequences</taxon>
        <taxon>metagenomes</taxon>
        <taxon>ecological metagenomes</taxon>
    </lineage>
</organism>
<dbReference type="Gene3D" id="3.40.50.720">
    <property type="entry name" value="NAD(P)-binding Rossmann-like Domain"/>
    <property type="match status" value="1"/>
</dbReference>
<name>X1BS06_9ZZZZ</name>
<evidence type="ECO:0000313" key="2">
    <source>
        <dbReference type="EMBL" id="GAG98494.1"/>
    </source>
</evidence>
<dbReference type="AlphaFoldDB" id="X1BS06"/>